<reference evidence="2" key="1">
    <citation type="journal article" date="2021" name="Genome Biol. Evol.">
        <title>A High-Quality Reference Genome for a Parasitic Bivalve with Doubly Uniparental Inheritance (Bivalvia: Unionida).</title>
        <authorList>
            <person name="Smith C.H."/>
        </authorList>
    </citation>
    <scope>NUCLEOTIDE SEQUENCE</scope>
    <source>
        <strain evidence="2">CHS0354</strain>
    </source>
</reference>
<accession>A0AAE0T3E0</accession>
<feature type="region of interest" description="Disordered" evidence="1">
    <location>
        <begin position="1"/>
        <end position="20"/>
    </location>
</feature>
<dbReference type="EMBL" id="JAEAOA010000982">
    <property type="protein sequence ID" value="KAK3603052.1"/>
    <property type="molecule type" value="Genomic_DNA"/>
</dbReference>
<comment type="caution">
    <text evidence="2">The sequence shown here is derived from an EMBL/GenBank/DDBJ whole genome shotgun (WGS) entry which is preliminary data.</text>
</comment>
<name>A0AAE0T3E0_9BIVA</name>
<keyword evidence="3" id="KW-1185">Reference proteome</keyword>
<evidence type="ECO:0000256" key="1">
    <source>
        <dbReference type="SAM" id="MobiDB-lite"/>
    </source>
</evidence>
<proteinExistence type="predicted"/>
<dbReference type="Proteomes" id="UP001195483">
    <property type="component" value="Unassembled WGS sequence"/>
</dbReference>
<reference evidence="2" key="2">
    <citation type="journal article" date="2021" name="Genome Biol. Evol.">
        <title>Developing a high-quality reference genome for a parasitic bivalve with doubly uniparental inheritance (Bivalvia: Unionida).</title>
        <authorList>
            <person name="Smith C.H."/>
        </authorList>
    </citation>
    <scope>NUCLEOTIDE SEQUENCE</scope>
    <source>
        <strain evidence="2">CHS0354</strain>
        <tissue evidence="2">Mantle</tissue>
    </source>
</reference>
<gene>
    <name evidence="2" type="ORF">CHS0354_015744</name>
</gene>
<evidence type="ECO:0000313" key="2">
    <source>
        <dbReference type="EMBL" id="KAK3603052.1"/>
    </source>
</evidence>
<dbReference type="AlphaFoldDB" id="A0AAE0T3E0"/>
<protein>
    <submittedName>
        <fullName evidence="2">Uncharacterized protein</fullName>
    </submittedName>
</protein>
<evidence type="ECO:0000313" key="3">
    <source>
        <dbReference type="Proteomes" id="UP001195483"/>
    </source>
</evidence>
<sequence>MKLAGTDTEEANNEVPVAMSPIQTKSPWRLGTAIKIIPPPIPPPATHIETPQITASRQAVNLRQTKAQKGEAEQYFLAQAKFLGTNEAGDDKERAV</sequence>
<reference evidence="2" key="3">
    <citation type="submission" date="2023-05" db="EMBL/GenBank/DDBJ databases">
        <authorList>
            <person name="Smith C.H."/>
        </authorList>
    </citation>
    <scope>NUCLEOTIDE SEQUENCE</scope>
    <source>
        <strain evidence="2">CHS0354</strain>
        <tissue evidence="2">Mantle</tissue>
    </source>
</reference>
<organism evidence="2 3">
    <name type="scientific">Potamilus streckersoni</name>
    <dbReference type="NCBI Taxonomy" id="2493646"/>
    <lineage>
        <taxon>Eukaryota</taxon>
        <taxon>Metazoa</taxon>
        <taxon>Spiralia</taxon>
        <taxon>Lophotrochozoa</taxon>
        <taxon>Mollusca</taxon>
        <taxon>Bivalvia</taxon>
        <taxon>Autobranchia</taxon>
        <taxon>Heteroconchia</taxon>
        <taxon>Palaeoheterodonta</taxon>
        <taxon>Unionida</taxon>
        <taxon>Unionoidea</taxon>
        <taxon>Unionidae</taxon>
        <taxon>Ambleminae</taxon>
        <taxon>Lampsilini</taxon>
        <taxon>Potamilus</taxon>
    </lineage>
</organism>